<feature type="region of interest" description="Disordered" evidence="2">
    <location>
        <begin position="141"/>
        <end position="194"/>
    </location>
</feature>
<evidence type="ECO:0000256" key="1">
    <source>
        <dbReference type="ARBA" id="ARBA00022443"/>
    </source>
</evidence>
<feature type="region of interest" description="Disordered" evidence="2">
    <location>
        <begin position="206"/>
        <end position="503"/>
    </location>
</feature>
<dbReference type="AlphaFoldDB" id="A0A9P9FGW9"/>
<sequence length="926" mass="102542">MDDVNDLVVTPFRDMVEKGRTAIENAGDDKPMLKAAQALVKEGERALKRIEPLCRKHLDEYGSNFVDALKENDDIGNFRSELTDLLWEFDDYIELDDFETEKFAELQAMSRKAAPKIYDILMRMKLEVPFDHDARSIMTRMSAPRSPPMSPSPPPPVPSLFPYTAAKVETPPVPPLPPQPAAASPQPASDPPTVEAATDQLRMMMHSKSGPDEGLYGDFPEPPRQQLTPIEPPPRPPSANPWDVKTPPPAPERRMRDDFAFERRAPVAPVESPVEPISPPTSPETGPRALSSNRPRPLNMAMPNRSPQVSNESRLSPTGLEPVTYERTYNVFPGQSPRGRYSNTTSIMSSSIPEDDVSHRESQGRFSQPASKLPSLYDGRAPPSRPESLDSELSSVFDQQRRTDGSTTPMTTDHRGSTISGLQNSPTLGTSPLTPIYVKPLPVPPMRHSSRGSAKTPTPPPQIPLPPPPTQINGEQRKPRQERRDEYQTDEHNGYQNSHQNGFQTEQTPAIPEIDYGPIPVDSELVEPVHPPNPHAIDCRITSLSSFYLQKAFCEGAQEVMRGGIGIKKTKKAGFASTATIGRCIKCLFELDFHEIELDLHKADRGNFVKHGIGFRIRFLQKSHIATRRSDDILYACLFCVHLGRTLHASDATVFTSQKALFAHLARHPRPLPDIPGLVVVDGEHVPENVHNDYDLHFKEPAETHPVIEKGEDLSLLPTGTSREVARRMYGQRLLLDKTPALEMAQGAKIIGVSWPDKYVGEWAFGWHDGNFASLPTEILKLDPPPESEVQMAGTSQIQVTAKWKFNPKDKKGTDWLKFDKDEVLSNVNWAYQDHWCWSGTNAKGKWGIFPQAFVDVNTVREAGGAPFMGSGGSDRASVLSSEKTKSGSVLSRFGSRMTNRSGGRPASVAGSTGSHETPPAPSLYY</sequence>
<organism evidence="4 5">
    <name type="scientific">Dactylonectria macrodidyma</name>
    <dbReference type="NCBI Taxonomy" id="307937"/>
    <lineage>
        <taxon>Eukaryota</taxon>
        <taxon>Fungi</taxon>
        <taxon>Dikarya</taxon>
        <taxon>Ascomycota</taxon>
        <taxon>Pezizomycotina</taxon>
        <taxon>Sordariomycetes</taxon>
        <taxon>Hypocreomycetidae</taxon>
        <taxon>Hypocreales</taxon>
        <taxon>Nectriaceae</taxon>
        <taxon>Dactylonectria</taxon>
    </lineage>
</organism>
<feature type="compositionally biased region" description="Polar residues" evidence="2">
    <location>
        <begin position="341"/>
        <end position="352"/>
    </location>
</feature>
<evidence type="ECO:0000256" key="2">
    <source>
        <dbReference type="SAM" id="MobiDB-lite"/>
    </source>
</evidence>
<feature type="compositionally biased region" description="Pro residues" evidence="2">
    <location>
        <begin position="457"/>
        <end position="470"/>
    </location>
</feature>
<feature type="compositionally biased region" description="Pro residues" evidence="2">
    <location>
        <begin position="171"/>
        <end position="180"/>
    </location>
</feature>
<dbReference type="Proteomes" id="UP000738349">
    <property type="component" value="Unassembled WGS sequence"/>
</dbReference>
<evidence type="ECO:0000313" key="4">
    <source>
        <dbReference type="EMBL" id="KAH7160865.1"/>
    </source>
</evidence>
<feature type="compositionally biased region" description="Basic and acidic residues" evidence="2">
    <location>
        <begin position="475"/>
        <end position="493"/>
    </location>
</feature>
<reference evidence="4" key="1">
    <citation type="journal article" date="2021" name="Nat. Commun.">
        <title>Genetic determinants of endophytism in the Arabidopsis root mycobiome.</title>
        <authorList>
            <person name="Mesny F."/>
            <person name="Miyauchi S."/>
            <person name="Thiergart T."/>
            <person name="Pickel B."/>
            <person name="Atanasova L."/>
            <person name="Karlsson M."/>
            <person name="Huettel B."/>
            <person name="Barry K.W."/>
            <person name="Haridas S."/>
            <person name="Chen C."/>
            <person name="Bauer D."/>
            <person name="Andreopoulos W."/>
            <person name="Pangilinan J."/>
            <person name="LaButti K."/>
            <person name="Riley R."/>
            <person name="Lipzen A."/>
            <person name="Clum A."/>
            <person name="Drula E."/>
            <person name="Henrissat B."/>
            <person name="Kohler A."/>
            <person name="Grigoriev I.V."/>
            <person name="Martin F.M."/>
            <person name="Hacquard S."/>
        </authorList>
    </citation>
    <scope>NUCLEOTIDE SEQUENCE</scope>
    <source>
        <strain evidence="4">MPI-CAGE-AT-0147</strain>
    </source>
</reference>
<feature type="domain" description="SH3" evidence="3">
    <location>
        <begin position="802"/>
        <end position="855"/>
    </location>
</feature>
<dbReference type="OrthoDB" id="5243589at2759"/>
<feature type="compositionally biased region" description="Low complexity" evidence="2">
    <location>
        <begin position="266"/>
        <end position="275"/>
    </location>
</feature>
<dbReference type="InterPro" id="IPR001452">
    <property type="entry name" value="SH3_domain"/>
</dbReference>
<feature type="compositionally biased region" description="Basic and acidic residues" evidence="2">
    <location>
        <begin position="251"/>
        <end position="265"/>
    </location>
</feature>
<proteinExistence type="predicted"/>
<dbReference type="Gene3D" id="2.30.30.40">
    <property type="entry name" value="SH3 Domains"/>
    <property type="match status" value="1"/>
</dbReference>
<keyword evidence="5" id="KW-1185">Reference proteome</keyword>
<protein>
    <recommendedName>
        <fullName evidence="3">SH3 domain-containing protein</fullName>
    </recommendedName>
</protein>
<dbReference type="SUPFAM" id="SSF50044">
    <property type="entry name" value="SH3-domain"/>
    <property type="match status" value="1"/>
</dbReference>
<feature type="compositionally biased region" description="Pro residues" evidence="2">
    <location>
        <begin position="145"/>
        <end position="159"/>
    </location>
</feature>
<evidence type="ECO:0000259" key="3">
    <source>
        <dbReference type="Pfam" id="PF14604"/>
    </source>
</evidence>
<accession>A0A9P9FGW9</accession>
<feature type="region of interest" description="Disordered" evidence="2">
    <location>
        <begin position="866"/>
        <end position="926"/>
    </location>
</feature>
<keyword evidence="1" id="KW-0728">SH3 domain</keyword>
<feature type="compositionally biased region" description="Pro residues" evidence="2">
    <location>
        <begin position="230"/>
        <end position="239"/>
    </location>
</feature>
<gene>
    <name evidence="4" type="ORF">EDB81DRAFT_924088</name>
</gene>
<dbReference type="EMBL" id="JAGMUV010000004">
    <property type="protein sequence ID" value="KAH7160865.1"/>
    <property type="molecule type" value="Genomic_DNA"/>
</dbReference>
<name>A0A9P9FGW9_9HYPO</name>
<feature type="compositionally biased region" description="Polar residues" evidence="2">
    <location>
        <begin position="494"/>
        <end position="503"/>
    </location>
</feature>
<feature type="compositionally biased region" description="Polar residues" evidence="2">
    <location>
        <begin position="879"/>
        <end position="890"/>
    </location>
</feature>
<evidence type="ECO:0000313" key="5">
    <source>
        <dbReference type="Proteomes" id="UP000738349"/>
    </source>
</evidence>
<dbReference type="Pfam" id="PF14604">
    <property type="entry name" value="SH3_9"/>
    <property type="match status" value="1"/>
</dbReference>
<dbReference type="InterPro" id="IPR036028">
    <property type="entry name" value="SH3-like_dom_sf"/>
</dbReference>
<feature type="compositionally biased region" description="Polar residues" evidence="2">
    <location>
        <begin position="405"/>
        <end position="433"/>
    </location>
</feature>
<comment type="caution">
    <text evidence="4">The sequence shown here is derived from an EMBL/GenBank/DDBJ whole genome shotgun (WGS) entry which is preliminary data.</text>
</comment>
<feature type="compositionally biased region" description="Polar residues" evidence="2">
    <location>
        <begin position="305"/>
        <end position="316"/>
    </location>
</feature>